<dbReference type="AlphaFoldDB" id="A0A1E5UB83"/>
<dbReference type="STRING" id="237258.SAMN04489756_10318"/>
<proteinExistence type="predicted"/>
<dbReference type="OrthoDB" id="1263561at2"/>
<evidence type="ECO:0000313" key="3">
    <source>
        <dbReference type="Proteomes" id="UP000095601"/>
    </source>
</evidence>
<keyword evidence="2" id="KW-0449">Lipoprotein</keyword>
<dbReference type="Proteomes" id="UP000095601">
    <property type="component" value="Unassembled WGS sequence"/>
</dbReference>
<evidence type="ECO:0000256" key="1">
    <source>
        <dbReference type="SAM" id="SignalP"/>
    </source>
</evidence>
<organism evidence="2 3">
    <name type="scientific">Cloacibacterium normanense</name>
    <dbReference type="NCBI Taxonomy" id="237258"/>
    <lineage>
        <taxon>Bacteria</taxon>
        <taxon>Pseudomonadati</taxon>
        <taxon>Bacteroidota</taxon>
        <taxon>Flavobacteriia</taxon>
        <taxon>Flavobacteriales</taxon>
        <taxon>Weeksellaceae</taxon>
    </lineage>
</organism>
<keyword evidence="3" id="KW-1185">Reference proteome</keyword>
<gene>
    <name evidence="2" type="ORF">BHF72_0751</name>
</gene>
<dbReference type="KEGG" id="cnr:EB819_09785"/>
<feature type="chain" id="PRO_5009186782" evidence="1">
    <location>
        <begin position="21"/>
        <end position="132"/>
    </location>
</feature>
<dbReference type="RefSeq" id="WP_124878748.1">
    <property type="nucleotide sequence ID" value="NZ_CP034157.1"/>
</dbReference>
<keyword evidence="1" id="KW-0732">Signal</keyword>
<sequence>MKYYKLFLFCIFSFVINCKSANTISNTQIIESTENAVIIDVNAKNPEYIAIHQLLFRGFPNSSQTIPLINTSETETQKKFPEYFKDFFQENRYKSFITSSTKNSNGSYRIIINLKAIRLDLEQNSIIRKFGY</sequence>
<evidence type="ECO:0000313" key="2">
    <source>
        <dbReference type="EMBL" id="OEL10057.1"/>
    </source>
</evidence>
<feature type="signal peptide" evidence="1">
    <location>
        <begin position="1"/>
        <end position="20"/>
    </location>
</feature>
<protein>
    <submittedName>
        <fullName evidence="2">Putative lipoprotein</fullName>
    </submittedName>
</protein>
<dbReference type="EMBL" id="MKGI01000079">
    <property type="protein sequence ID" value="OEL10057.1"/>
    <property type="molecule type" value="Genomic_DNA"/>
</dbReference>
<comment type="caution">
    <text evidence="2">The sequence shown here is derived from an EMBL/GenBank/DDBJ whole genome shotgun (WGS) entry which is preliminary data.</text>
</comment>
<accession>A0A1E5UB83</accession>
<name>A0A1E5UB83_9FLAO</name>
<reference evidence="2 3" key="1">
    <citation type="submission" date="2016-09" db="EMBL/GenBank/DDBJ databases">
        <authorList>
            <person name="Capua I."/>
            <person name="De Benedictis P."/>
            <person name="Joannis T."/>
            <person name="Lombin L.H."/>
            <person name="Cattoli G."/>
        </authorList>
    </citation>
    <scope>NUCLEOTIDE SEQUENCE [LARGE SCALE GENOMIC DNA]</scope>
    <source>
        <strain evidence="2 3">NRS-1</strain>
    </source>
</reference>